<dbReference type="EMBL" id="MTYJ01000107">
    <property type="protein sequence ID" value="OQV14282.1"/>
    <property type="molecule type" value="Genomic_DNA"/>
</dbReference>
<sequence>MDSNVTAMCALFALFGQMISSGDAVAPLPFRCYDCQGIDLASCLDGANPVIKNCHKGVESCYMTYRRAGSTDQVARGCRDAGALAKPDGKPVCSKSSLFGLLTIICSCSTNLCNGNSTAQLQGIPDRFFVEW</sequence>
<evidence type="ECO:0000256" key="1">
    <source>
        <dbReference type="ARBA" id="ARBA00022729"/>
    </source>
</evidence>
<protein>
    <recommendedName>
        <fullName evidence="6">UPAR/Ly6 domain-containing protein</fullName>
    </recommendedName>
</protein>
<dbReference type="Pfam" id="PF17064">
    <property type="entry name" value="QVR"/>
    <property type="match status" value="1"/>
</dbReference>
<evidence type="ECO:0000313" key="4">
    <source>
        <dbReference type="EMBL" id="OQV14282.1"/>
    </source>
</evidence>
<evidence type="ECO:0000256" key="2">
    <source>
        <dbReference type="ARBA" id="ARBA00023180"/>
    </source>
</evidence>
<dbReference type="InterPro" id="IPR045860">
    <property type="entry name" value="Snake_toxin-like_sf"/>
</dbReference>
<reference evidence="5" key="1">
    <citation type="submission" date="2017-01" db="EMBL/GenBank/DDBJ databases">
        <title>Comparative genomics of anhydrobiosis in the tardigrade Hypsibius dujardini.</title>
        <authorList>
            <person name="Yoshida Y."/>
            <person name="Koutsovoulos G."/>
            <person name="Laetsch D."/>
            <person name="Stevens L."/>
            <person name="Kumar S."/>
            <person name="Horikawa D."/>
            <person name="Ishino K."/>
            <person name="Komine S."/>
            <person name="Tomita M."/>
            <person name="Blaxter M."/>
            <person name="Arakawa K."/>
        </authorList>
    </citation>
    <scope>NUCLEOTIDE SEQUENCE [LARGE SCALE GENOMIC DNA]</scope>
    <source>
        <strain evidence="5">Z151</strain>
    </source>
</reference>
<proteinExistence type="predicted"/>
<keyword evidence="5" id="KW-1185">Reference proteome</keyword>
<dbReference type="AlphaFoldDB" id="A0A1W0WGG9"/>
<accession>A0A1W0WGG9</accession>
<dbReference type="GO" id="GO:0032222">
    <property type="term" value="P:regulation of synaptic transmission, cholinergic"/>
    <property type="evidence" value="ECO:0007669"/>
    <property type="project" value="InterPro"/>
</dbReference>
<evidence type="ECO:0000256" key="3">
    <source>
        <dbReference type="SAM" id="SignalP"/>
    </source>
</evidence>
<feature type="signal peptide" evidence="3">
    <location>
        <begin position="1"/>
        <end position="24"/>
    </location>
</feature>
<dbReference type="InterPro" id="IPR031424">
    <property type="entry name" value="QVR-like"/>
</dbReference>
<evidence type="ECO:0000313" key="5">
    <source>
        <dbReference type="Proteomes" id="UP000192578"/>
    </source>
</evidence>
<keyword evidence="1 3" id="KW-0732">Signal</keyword>
<dbReference type="SUPFAM" id="SSF57302">
    <property type="entry name" value="Snake toxin-like"/>
    <property type="match status" value="1"/>
</dbReference>
<evidence type="ECO:0008006" key="6">
    <source>
        <dbReference type="Google" id="ProtNLM"/>
    </source>
</evidence>
<gene>
    <name evidence="4" type="ORF">BV898_11519</name>
</gene>
<name>A0A1W0WGG9_HYPEX</name>
<feature type="chain" id="PRO_5013026258" description="UPAR/Ly6 domain-containing protein" evidence="3">
    <location>
        <begin position="25"/>
        <end position="132"/>
    </location>
</feature>
<comment type="caution">
    <text evidence="4">The sequence shown here is derived from an EMBL/GenBank/DDBJ whole genome shotgun (WGS) entry which is preliminary data.</text>
</comment>
<organism evidence="4 5">
    <name type="scientific">Hypsibius exemplaris</name>
    <name type="common">Freshwater tardigrade</name>
    <dbReference type="NCBI Taxonomy" id="2072580"/>
    <lineage>
        <taxon>Eukaryota</taxon>
        <taxon>Metazoa</taxon>
        <taxon>Ecdysozoa</taxon>
        <taxon>Tardigrada</taxon>
        <taxon>Eutardigrada</taxon>
        <taxon>Parachela</taxon>
        <taxon>Hypsibioidea</taxon>
        <taxon>Hypsibiidae</taxon>
        <taxon>Hypsibius</taxon>
    </lineage>
</organism>
<dbReference type="GO" id="GO:0030431">
    <property type="term" value="P:sleep"/>
    <property type="evidence" value="ECO:0007669"/>
    <property type="project" value="InterPro"/>
</dbReference>
<dbReference type="Proteomes" id="UP000192578">
    <property type="component" value="Unassembled WGS sequence"/>
</dbReference>
<keyword evidence="2" id="KW-0325">Glycoprotein</keyword>